<sequence length="53" mass="6411">MKAYHRPPLEYRTVSEKYGLVFSFLKKNIPNRFKKSTFFYFAHMKESFSEVAI</sequence>
<evidence type="ECO:0000313" key="1">
    <source>
        <dbReference type="EMBL" id="AHF25970.1"/>
    </source>
</evidence>
<name>W0FSC9_9BACT</name>
<accession>W0FSC9</accession>
<reference evidence="1" key="1">
    <citation type="journal article" date="2013" name="PLoS ONE">
        <title>Metagenomic insights into the carbohydrate-active enzymes carried by the microorganisms adhering to solid digesta in the rumen of cows.</title>
        <authorList>
            <person name="Wang L."/>
            <person name="Hatem A."/>
            <person name="Catalyurek U.V."/>
            <person name="Morrison M."/>
            <person name="Yu Z."/>
        </authorList>
    </citation>
    <scope>NUCLEOTIDE SEQUENCE</scope>
</reference>
<proteinExistence type="predicted"/>
<organism evidence="1">
    <name type="scientific">uncultured bacterium Contigcl_1556</name>
    <dbReference type="NCBI Taxonomy" id="1393652"/>
    <lineage>
        <taxon>Bacteria</taxon>
        <taxon>environmental samples</taxon>
    </lineage>
</organism>
<dbReference type="AlphaFoldDB" id="W0FSC9"/>
<protein>
    <submittedName>
        <fullName evidence="1">Uncharacterized protein</fullName>
    </submittedName>
</protein>
<dbReference type="EMBL" id="KC246860">
    <property type="protein sequence ID" value="AHF25970.1"/>
    <property type="molecule type" value="Genomic_DNA"/>
</dbReference>